<dbReference type="OrthoDB" id="9807274at2"/>
<name>A0A3S0QBS2_9BURK</name>
<feature type="transmembrane region" description="Helical" evidence="7">
    <location>
        <begin position="333"/>
        <end position="352"/>
    </location>
</feature>
<dbReference type="PANTHER" id="PTHR42718">
    <property type="entry name" value="MAJOR FACILITATOR SUPERFAMILY MULTIDRUG TRANSPORTER MFSC"/>
    <property type="match status" value="1"/>
</dbReference>
<dbReference type="InterPro" id="IPR011701">
    <property type="entry name" value="MFS"/>
</dbReference>
<comment type="subcellular location">
    <subcellularLocation>
        <location evidence="1">Cell membrane</location>
        <topology evidence="1">Multi-pass membrane protein</topology>
    </subcellularLocation>
</comment>
<feature type="transmembrane region" description="Helical" evidence="7">
    <location>
        <begin position="303"/>
        <end position="326"/>
    </location>
</feature>
<evidence type="ECO:0000256" key="6">
    <source>
        <dbReference type="ARBA" id="ARBA00023136"/>
    </source>
</evidence>
<dbReference type="Gene3D" id="1.20.1720.10">
    <property type="entry name" value="Multidrug resistance protein D"/>
    <property type="match status" value="1"/>
</dbReference>
<dbReference type="GO" id="GO:0022857">
    <property type="term" value="F:transmembrane transporter activity"/>
    <property type="evidence" value="ECO:0007669"/>
    <property type="project" value="InterPro"/>
</dbReference>
<sequence>MTHTTNNTRKWITLLIVSTALLLIVIDMTVLYTALPRLTHDLGASASAKLWIINAYTVVVSGFLLGMGALGDRVGYKRMFIAGLAVFGAASLCAAYAPGAGALIAARAFLGLGASMMMPATLAIIRLAFTDDRERALAIGVWAAVAFGGAALGPVVGGVLLEYFWWGSVFLINVPVVLVSLVLGLWLLPGQRATSRRPWDFVGSVQVFAALVCLVLTIKEFAKPEPSLAVAVASGTLSIVAMLLFVRRQRRSTSPLIDFSLFRNPHFSSGVIAATVASAALVGVELVFSQRLQLVTGLTPLEAGLAILPIPLAAFVAGPVAGLLLARIGSRRIIVLGLAATAVALFGLALTVEASGFARVAVLALLGMSVGATMTAASNAVMNNAPEDRAGMAASVEEVSYELGSVLGVALLGSVLSSSYTAALIIPRTLAVPASASDGIDAALLAAESLPAHAATQLVSLAHAAFDKGFFAVIAAAVLMVIAAAGSVAAIGWQAGARRQRTRTGECAS</sequence>
<dbReference type="InterPro" id="IPR020846">
    <property type="entry name" value="MFS_dom"/>
</dbReference>
<feature type="transmembrane region" description="Helical" evidence="7">
    <location>
        <begin position="470"/>
        <end position="493"/>
    </location>
</feature>
<dbReference type="EMBL" id="RXOE01000001">
    <property type="protein sequence ID" value="RTQ36194.1"/>
    <property type="molecule type" value="Genomic_DNA"/>
</dbReference>
<accession>A0A3S0QBS2</accession>
<keyword evidence="5 7" id="KW-1133">Transmembrane helix</keyword>
<keyword evidence="3" id="KW-1003">Cell membrane</keyword>
<feature type="transmembrane region" description="Helical" evidence="7">
    <location>
        <begin position="50"/>
        <end position="70"/>
    </location>
</feature>
<feature type="transmembrane region" description="Helical" evidence="7">
    <location>
        <begin position="358"/>
        <end position="382"/>
    </location>
</feature>
<evidence type="ECO:0000256" key="4">
    <source>
        <dbReference type="ARBA" id="ARBA00022692"/>
    </source>
</evidence>
<keyword evidence="2" id="KW-0813">Transport</keyword>
<dbReference type="Gene3D" id="1.20.1250.20">
    <property type="entry name" value="MFS general substrate transporter like domains"/>
    <property type="match status" value="1"/>
</dbReference>
<evidence type="ECO:0000256" key="7">
    <source>
        <dbReference type="SAM" id="Phobius"/>
    </source>
</evidence>
<proteinExistence type="predicted"/>
<dbReference type="PRINTS" id="PR01036">
    <property type="entry name" value="TCRTETB"/>
</dbReference>
<protein>
    <submittedName>
        <fullName evidence="9">MFS transporter</fullName>
    </submittedName>
</protein>
<feature type="transmembrane region" description="Helical" evidence="7">
    <location>
        <begin position="403"/>
        <end position="426"/>
    </location>
</feature>
<feature type="transmembrane region" description="Helical" evidence="7">
    <location>
        <begin position="201"/>
        <end position="222"/>
    </location>
</feature>
<keyword evidence="4 7" id="KW-0812">Transmembrane</keyword>
<dbReference type="SUPFAM" id="SSF103473">
    <property type="entry name" value="MFS general substrate transporter"/>
    <property type="match status" value="1"/>
</dbReference>
<dbReference type="CDD" id="cd17321">
    <property type="entry name" value="MFS_MMR_MDR_like"/>
    <property type="match status" value="1"/>
</dbReference>
<keyword evidence="6 7" id="KW-0472">Membrane</keyword>
<feature type="domain" description="Major facilitator superfamily (MFS) profile" evidence="8">
    <location>
        <begin position="13"/>
        <end position="454"/>
    </location>
</feature>
<evidence type="ECO:0000256" key="5">
    <source>
        <dbReference type="ARBA" id="ARBA00022989"/>
    </source>
</evidence>
<evidence type="ECO:0000256" key="2">
    <source>
        <dbReference type="ARBA" id="ARBA00022448"/>
    </source>
</evidence>
<evidence type="ECO:0000313" key="9">
    <source>
        <dbReference type="EMBL" id="RTQ36194.1"/>
    </source>
</evidence>
<reference evidence="9 10" key="1">
    <citation type="submission" date="2018-12" db="EMBL/GenBank/DDBJ databases">
        <title>The genome of Variovorax gossypii DSM 100435.</title>
        <authorList>
            <person name="Gao J."/>
            <person name="Sun J."/>
        </authorList>
    </citation>
    <scope>NUCLEOTIDE SEQUENCE [LARGE SCALE GENOMIC DNA]</scope>
    <source>
        <strain evidence="9 10">DSM 100435</strain>
    </source>
</reference>
<evidence type="ECO:0000256" key="1">
    <source>
        <dbReference type="ARBA" id="ARBA00004651"/>
    </source>
</evidence>
<feature type="transmembrane region" description="Helical" evidence="7">
    <location>
        <begin position="79"/>
        <end position="98"/>
    </location>
</feature>
<organism evidence="9 10">
    <name type="scientific">Variovorax gossypii</name>
    <dbReference type="NCBI Taxonomy" id="1679495"/>
    <lineage>
        <taxon>Bacteria</taxon>
        <taxon>Pseudomonadati</taxon>
        <taxon>Pseudomonadota</taxon>
        <taxon>Betaproteobacteria</taxon>
        <taxon>Burkholderiales</taxon>
        <taxon>Comamonadaceae</taxon>
        <taxon>Variovorax</taxon>
    </lineage>
</organism>
<evidence type="ECO:0000313" key="10">
    <source>
        <dbReference type="Proteomes" id="UP000267418"/>
    </source>
</evidence>
<feature type="transmembrane region" description="Helical" evidence="7">
    <location>
        <begin position="136"/>
        <end position="157"/>
    </location>
</feature>
<dbReference type="RefSeq" id="WP_126468351.1">
    <property type="nucleotide sequence ID" value="NZ_RXOE01000001.1"/>
</dbReference>
<dbReference type="AlphaFoldDB" id="A0A3S0QBS2"/>
<keyword evidence="10" id="KW-1185">Reference proteome</keyword>
<evidence type="ECO:0000256" key="3">
    <source>
        <dbReference type="ARBA" id="ARBA00022475"/>
    </source>
</evidence>
<dbReference type="Pfam" id="PF07690">
    <property type="entry name" value="MFS_1"/>
    <property type="match status" value="1"/>
</dbReference>
<gene>
    <name evidence="9" type="ORF">EJP69_00085</name>
</gene>
<comment type="caution">
    <text evidence="9">The sequence shown here is derived from an EMBL/GenBank/DDBJ whole genome shotgun (WGS) entry which is preliminary data.</text>
</comment>
<feature type="transmembrane region" description="Helical" evidence="7">
    <location>
        <begin position="163"/>
        <end position="189"/>
    </location>
</feature>
<dbReference type="GO" id="GO:0005886">
    <property type="term" value="C:plasma membrane"/>
    <property type="evidence" value="ECO:0007669"/>
    <property type="project" value="UniProtKB-SubCell"/>
</dbReference>
<dbReference type="Proteomes" id="UP000267418">
    <property type="component" value="Unassembled WGS sequence"/>
</dbReference>
<dbReference type="PROSITE" id="PS50850">
    <property type="entry name" value="MFS"/>
    <property type="match status" value="1"/>
</dbReference>
<feature type="transmembrane region" description="Helical" evidence="7">
    <location>
        <begin position="228"/>
        <end position="246"/>
    </location>
</feature>
<feature type="transmembrane region" description="Helical" evidence="7">
    <location>
        <begin position="12"/>
        <end position="35"/>
    </location>
</feature>
<feature type="transmembrane region" description="Helical" evidence="7">
    <location>
        <begin position="267"/>
        <end position="288"/>
    </location>
</feature>
<dbReference type="InterPro" id="IPR036259">
    <property type="entry name" value="MFS_trans_sf"/>
</dbReference>
<dbReference type="PANTHER" id="PTHR42718:SF47">
    <property type="entry name" value="METHYL VIOLOGEN RESISTANCE PROTEIN SMVA"/>
    <property type="match status" value="1"/>
</dbReference>
<evidence type="ECO:0000259" key="8">
    <source>
        <dbReference type="PROSITE" id="PS50850"/>
    </source>
</evidence>
<feature type="transmembrane region" description="Helical" evidence="7">
    <location>
        <begin position="104"/>
        <end position="129"/>
    </location>
</feature>